<evidence type="ECO:0000313" key="3">
    <source>
        <dbReference type="EMBL" id="PSR64127.1"/>
    </source>
</evidence>
<protein>
    <submittedName>
        <fullName evidence="2">Uncharacterized protein</fullName>
    </submittedName>
</protein>
<dbReference type="Proteomes" id="UP000239874">
    <property type="component" value="Unassembled WGS sequence"/>
</dbReference>
<evidence type="ECO:0000313" key="2">
    <source>
        <dbReference type="EMBL" id="PPJ35513.1"/>
    </source>
</evidence>
<dbReference type="EMBL" id="PSZC01000020">
    <property type="protein sequence ID" value="PPJ35513.1"/>
    <property type="molecule type" value="Genomic_DNA"/>
</dbReference>
<proteinExistence type="predicted"/>
<reference evidence="4 5" key="1">
    <citation type="submission" date="2018-02" db="EMBL/GenBank/DDBJ databases">
        <title>8 Nocardia nova and 1 Nocardia cyriacigeorgica strain used for evolution to TMP-SMX.</title>
        <authorList>
            <person name="Mehta H."/>
            <person name="Weng J."/>
            <person name="Shamoo Y."/>
        </authorList>
    </citation>
    <scope>NUCLEOTIDE SEQUENCE [LARGE SCALE GENOMIC DNA]</scope>
    <source>
        <strain evidence="3 5">ATCC 33727</strain>
        <strain evidence="2 4">MDA3139</strain>
    </source>
</reference>
<gene>
    <name evidence="2" type="ORF">C5E45_24715</name>
    <name evidence="3" type="ORF">C8259_09925</name>
</gene>
<accession>A0A2S6AJX1</accession>
<name>A0A2S6AJX1_9NOCA</name>
<dbReference type="Proteomes" id="UP000241647">
    <property type="component" value="Unassembled WGS sequence"/>
</dbReference>
<evidence type="ECO:0000313" key="5">
    <source>
        <dbReference type="Proteomes" id="UP000241647"/>
    </source>
</evidence>
<organism evidence="2 4">
    <name type="scientific">Nocardia nova</name>
    <dbReference type="NCBI Taxonomy" id="37330"/>
    <lineage>
        <taxon>Bacteria</taxon>
        <taxon>Bacillati</taxon>
        <taxon>Actinomycetota</taxon>
        <taxon>Actinomycetes</taxon>
        <taxon>Mycobacteriales</taxon>
        <taxon>Nocardiaceae</taxon>
        <taxon>Nocardia</taxon>
    </lineage>
</organism>
<dbReference type="EMBL" id="PYHS01000004">
    <property type="protein sequence ID" value="PSR64127.1"/>
    <property type="molecule type" value="Genomic_DNA"/>
</dbReference>
<evidence type="ECO:0000313" key="4">
    <source>
        <dbReference type="Proteomes" id="UP000239874"/>
    </source>
</evidence>
<comment type="caution">
    <text evidence="2">The sequence shown here is derived from an EMBL/GenBank/DDBJ whole genome shotgun (WGS) entry which is preliminary data.</text>
</comment>
<sequence>MPRNDFTAYASARRTPSDRGDGPRSDRAETGMLVSGESSPRRGQRRRSEYAGGIEVAKCGTNRLALGSAR</sequence>
<evidence type="ECO:0000256" key="1">
    <source>
        <dbReference type="SAM" id="MobiDB-lite"/>
    </source>
</evidence>
<feature type="region of interest" description="Disordered" evidence="1">
    <location>
        <begin position="1"/>
        <end position="52"/>
    </location>
</feature>
<dbReference type="AlphaFoldDB" id="A0A2S6AJX1"/>
<feature type="compositionally biased region" description="Basic and acidic residues" evidence="1">
    <location>
        <begin position="15"/>
        <end position="29"/>
    </location>
</feature>